<name>A0AAV2JHF7_KNICA</name>
<organism evidence="2 3">
    <name type="scientific">Knipowitschia caucasica</name>
    <name type="common">Caucasian dwarf goby</name>
    <name type="synonym">Pomatoschistus caucasicus</name>
    <dbReference type="NCBI Taxonomy" id="637954"/>
    <lineage>
        <taxon>Eukaryota</taxon>
        <taxon>Metazoa</taxon>
        <taxon>Chordata</taxon>
        <taxon>Craniata</taxon>
        <taxon>Vertebrata</taxon>
        <taxon>Euteleostomi</taxon>
        <taxon>Actinopterygii</taxon>
        <taxon>Neopterygii</taxon>
        <taxon>Teleostei</taxon>
        <taxon>Neoteleostei</taxon>
        <taxon>Acanthomorphata</taxon>
        <taxon>Gobiaria</taxon>
        <taxon>Gobiiformes</taxon>
        <taxon>Gobioidei</taxon>
        <taxon>Gobiidae</taxon>
        <taxon>Gobiinae</taxon>
        <taxon>Knipowitschia</taxon>
    </lineage>
</organism>
<feature type="region of interest" description="Disordered" evidence="1">
    <location>
        <begin position="53"/>
        <end position="77"/>
    </location>
</feature>
<feature type="region of interest" description="Disordered" evidence="1">
    <location>
        <begin position="1"/>
        <end position="41"/>
    </location>
</feature>
<gene>
    <name evidence="2" type="ORF">KC01_LOCUS8316</name>
</gene>
<proteinExistence type="predicted"/>
<keyword evidence="3" id="KW-1185">Reference proteome</keyword>
<evidence type="ECO:0000313" key="2">
    <source>
        <dbReference type="EMBL" id="CAL1576920.1"/>
    </source>
</evidence>
<dbReference type="Proteomes" id="UP001497482">
    <property type="component" value="Chromosome 13"/>
</dbReference>
<accession>A0AAV2JHF7</accession>
<dbReference type="EMBL" id="OZ035835">
    <property type="protein sequence ID" value="CAL1576920.1"/>
    <property type="molecule type" value="Genomic_DNA"/>
</dbReference>
<dbReference type="AlphaFoldDB" id="A0AAV2JHF7"/>
<protein>
    <submittedName>
        <fullName evidence="2">Uncharacterized protein</fullName>
    </submittedName>
</protein>
<sequence length="77" mass="8024">MGGGGKWGVGGRGGGKVGGGGKVWDVGVMREGPPTRQMAGEVGRERLQKALSFKPLDKNGEVPSAHDSTCERCNDNR</sequence>
<evidence type="ECO:0000313" key="3">
    <source>
        <dbReference type="Proteomes" id="UP001497482"/>
    </source>
</evidence>
<feature type="compositionally biased region" description="Basic and acidic residues" evidence="1">
    <location>
        <begin position="68"/>
        <end position="77"/>
    </location>
</feature>
<evidence type="ECO:0000256" key="1">
    <source>
        <dbReference type="SAM" id="MobiDB-lite"/>
    </source>
</evidence>
<feature type="compositionally biased region" description="Gly residues" evidence="1">
    <location>
        <begin position="1"/>
        <end position="22"/>
    </location>
</feature>
<reference evidence="2 3" key="1">
    <citation type="submission" date="2024-04" db="EMBL/GenBank/DDBJ databases">
        <authorList>
            <person name="Waldvogel A.-M."/>
            <person name="Schoenle A."/>
        </authorList>
    </citation>
    <scope>NUCLEOTIDE SEQUENCE [LARGE SCALE GENOMIC DNA]</scope>
</reference>